<keyword evidence="2 5" id="KW-0812">Transmembrane</keyword>
<feature type="transmembrane region" description="Helical" evidence="5">
    <location>
        <begin position="12"/>
        <end position="45"/>
    </location>
</feature>
<reference evidence="6" key="1">
    <citation type="submission" date="2020-05" db="EMBL/GenBank/DDBJ databases">
        <authorList>
            <person name="Chiriac C."/>
            <person name="Salcher M."/>
            <person name="Ghai R."/>
            <person name="Kavagutti S V."/>
        </authorList>
    </citation>
    <scope>NUCLEOTIDE SEQUENCE</scope>
</reference>
<feature type="transmembrane region" description="Helical" evidence="5">
    <location>
        <begin position="229"/>
        <end position="246"/>
    </location>
</feature>
<evidence type="ECO:0000256" key="5">
    <source>
        <dbReference type="SAM" id="Phobius"/>
    </source>
</evidence>
<evidence type="ECO:0000313" key="6">
    <source>
        <dbReference type="EMBL" id="CAB4594845.1"/>
    </source>
</evidence>
<evidence type="ECO:0000256" key="2">
    <source>
        <dbReference type="ARBA" id="ARBA00022692"/>
    </source>
</evidence>
<gene>
    <name evidence="6" type="ORF">UFOPK1811_00395</name>
    <name evidence="7" type="ORF">UFOPK2659_00236</name>
</gene>
<dbReference type="GO" id="GO:0005886">
    <property type="term" value="C:plasma membrane"/>
    <property type="evidence" value="ECO:0007669"/>
    <property type="project" value="UniProtKB-ARBA"/>
</dbReference>
<dbReference type="PANTHER" id="PTHR33514:SF15">
    <property type="entry name" value="COBALT TRANSPORT PROTEIN"/>
    <property type="match status" value="1"/>
</dbReference>
<comment type="subcellular location">
    <subcellularLocation>
        <location evidence="1">Membrane</location>
        <topology evidence="1">Multi-pass membrane protein</topology>
    </subcellularLocation>
</comment>
<name>A0A6J6G6Z9_9ZZZZ</name>
<protein>
    <submittedName>
        <fullName evidence="6">Unannotated protein</fullName>
    </submittedName>
</protein>
<feature type="transmembrane region" description="Helical" evidence="5">
    <location>
        <begin position="282"/>
        <end position="303"/>
    </location>
</feature>
<dbReference type="Pfam" id="PF02361">
    <property type="entry name" value="CbiQ"/>
    <property type="match status" value="1"/>
</dbReference>
<sequence>MNQRSLHPFAWWAWGVGIAVTASQSPGTPALVLLCISAAMVVYYKKSDQPWAKAFSIGVRLGLIAFLIRMIIGVTLSVPIPGNTLFTLPTLPLPDWMAGIRIGGPVTSERLSITAIEGLTFFTLILAIAAASALANPKQGLRALPGVMHQAGVALIISTTLIPHFVTSIQRVKQARRLRGDQQRIAFRKIAVPIFEDSLQRAINLGAAMESRGYGLHDSSTGRRFGSQILLSSIVAITIGITLFLAAIEGAAIAFALGTALLVIGLFVASKSTIRTRYRPQVWKGAEWIVLATSITLILLVLLENQSTLTTSAIFILAITPLFVAPKESGLKNVIGVAH</sequence>
<feature type="transmembrane region" description="Helical" evidence="5">
    <location>
        <begin position="57"/>
        <end position="78"/>
    </location>
</feature>
<feature type="transmembrane region" description="Helical" evidence="5">
    <location>
        <begin position="309"/>
        <end position="325"/>
    </location>
</feature>
<accession>A0A6J6G6Z9</accession>
<dbReference type="AlphaFoldDB" id="A0A6J6G6Z9"/>
<feature type="transmembrane region" description="Helical" evidence="5">
    <location>
        <begin position="252"/>
        <end position="270"/>
    </location>
</feature>
<keyword evidence="4 5" id="KW-0472">Membrane</keyword>
<keyword evidence="3 5" id="KW-1133">Transmembrane helix</keyword>
<dbReference type="InterPro" id="IPR003339">
    <property type="entry name" value="ABC/ECF_trnsptr_transmembrane"/>
</dbReference>
<evidence type="ECO:0000256" key="3">
    <source>
        <dbReference type="ARBA" id="ARBA00022989"/>
    </source>
</evidence>
<dbReference type="PANTHER" id="PTHR33514">
    <property type="entry name" value="PROTEIN ABCI12, CHLOROPLASTIC"/>
    <property type="match status" value="1"/>
</dbReference>
<evidence type="ECO:0000313" key="7">
    <source>
        <dbReference type="EMBL" id="CAB4713476.1"/>
    </source>
</evidence>
<dbReference type="EMBL" id="CAEZYJ010000017">
    <property type="protein sequence ID" value="CAB4713476.1"/>
    <property type="molecule type" value="Genomic_DNA"/>
</dbReference>
<evidence type="ECO:0000256" key="1">
    <source>
        <dbReference type="ARBA" id="ARBA00004141"/>
    </source>
</evidence>
<organism evidence="6">
    <name type="scientific">freshwater metagenome</name>
    <dbReference type="NCBI Taxonomy" id="449393"/>
    <lineage>
        <taxon>unclassified sequences</taxon>
        <taxon>metagenomes</taxon>
        <taxon>ecological metagenomes</taxon>
    </lineage>
</organism>
<evidence type="ECO:0000256" key="4">
    <source>
        <dbReference type="ARBA" id="ARBA00023136"/>
    </source>
</evidence>
<feature type="transmembrane region" description="Helical" evidence="5">
    <location>
        <begin position="115"/>
        <end position="135"/>
    </location>
</feature>
<dbReference type="EMBL" id="CAEZUJ010000010">
    <property type="protein sequence ID" value="CAB4594845.1"/>
    <property type="molecule type" value="Genomic_DNA"/>
</dbReference>
<proteinExistence type="predicted"/>